<comment type="caution">
    <text evidence="4">The sequence shown here is derived from an EMBL/GenBank/DDBJ whole genome shotgun (WGS) entry which is preliminary data.</text>
</comment>
<dbReference type="SMART" id="SM00248">
    <property type="entry name" value="ANK"/>
    <property type="match status" value="4"/>
</dbReference>
<organism evidence="4 5">
    <name type="scientific">Liquidambar formosana</name>
    <name type="common">Formosan gum</name>
    <dbReference type="NCBI Taxonomy" id="63359"/>
    <lineage>
        <taxon>Eukaryota</taxon>
        <taxon>Viridiplantae</taxon>
        <taxon>Streptophyta</taxon>
        <taxon>Embryophyta</taxon>
        <taxon>Tracheophyta</taxon>
        <taxon>Spermatophyta</taxon>
        <taxon>Magnoliopsida</taxon>
        <taxon>eudicotyledons</taxon>
        <taxon>Gunneridae</taxon>
        <taxon>Pentapetalae</taxon>
        <taxon>Saxifragales</taxon>
        <taxon>Altingiaceae</taxon>
        <taxon>Liquidambar</taxon>
    </lineage>
</organism>
<gene>
    <name evidence="4" type="ORF">L1049_022741</name>
</gene>
<feature type="repeat" description="ANK" evidence="3">
    <location>
        <begin position="202"/>
        <end position="234"/>
    </location>
</feature>
<keyword evidence="2 3" id="KW-0040">ANK repeat</keyword>
<evidence type="ECO:0000313" key="4">
    <source>
        <dbReference type="EMBL" id="KAK9275474.1"/>
    </source>
</evidence>
<name>A0AAP0RDF8_LIQFO</name>
<dbReference type="PROSITE" id="PS50297">
    <property type="entry name" value="ANK_REP_REGION"/>
    <property type="match status" value="2"/>
</dbReference>
<proteinExistence type="predicted"/>
<evidence type="ECO:0000256" key="1">
    <source>
        <dbReference type="ARBA" id="ARBA00022737"/>
    </source>
</evidence>
<accession>A0AAP0RDF8</accession>
<dbReference type="Proteomes" id="UP001415857">
    <property type="component" value="Unassembled WGS sequence"/>
</dbReference>
<dbReference type="InterPro" id="IPR002110">
    <property type="entry name" value="Ankyrin_rpt"/>
</dbReference>
<dbReference type="Gene3D" id="1.25.40.20">
    <property type="entry name" value="Ankyrin repeat-containing domain"/>
    <property type="match status" value="2"/>
</dbReference>
<feature type="repeat" description="ANK" evidence="3">
    <location>
        <begin position="99"/>
        <end position="131"/>
    </location>
</feature>
<dbReference type="InterPro" id="IPR036770">
    <property type="entry name" value="Ankyrin_rpt-contain_sf"/>
</dbReference>
<sequence length="384" mass="41279">MVAARADQADCFLELIIAGADLGVVNNDGDSAVQLAKRSVFGSSVANIIHRAINTGTKICSTKLEVFSLLHFVAGIGSVELLQMILQQPTEDINKRDGLGLTPLIVAAKAGHTEAFRLLIFAGTDISVKSRDGQTVVSVLQHEAHAGDRNRFEEILLDAVLAHALTGYLEFRALHFASRIGNLPALVQLLKMGFLINSLDENGSSPLMLAAKEGHADACKLLLQRGADCGIVNNGGETALSLTRKSSKCKVAGGVIFDYLARSHVLLGEELCKHTREGRGSPHVKVVRMLKSGMLTWGKSSRRNVVCKEAVGGPSARFLKNWKKGTADGNREVFRVLTETGREIHFEASSAAGVEIWVHGINLITKEATLGTWLSNPSIDTTIN</sequence>
<keyword evidence="5" id="KW-1185">Reference proteome</keyword>
<dbReference type="EMBL" id="JBBPBK010000011">
    <property type="protein sequence ID" value="KAK9275474.1"/>
    <property type="molecule type" value="Genomic_DNA"/>
</dbReference>
<dbReference type="SUPFAM" id="SSF48403">
    <property type="entry name" value="Ankyrin repeat"/>
    <property type="match status" value="1"/>
</dbReference>
<protein>
    <submittedName>
        <fullName evidence="4">Uncharacterized protein</fullName>
    </submittedName>
</protein>
<evidence type="ECO:0000256" key="3">
    <source>
        <dbReference type="PROSITE-ProRule" id="PRU00023"/>
    </source>
</evidence>
<dbReference type="PANTHER" id="PTHR24126">
    <property type="entry name" value="ANKYRIN REPEAT, PH AND SEC7 DOMAIN CONTAINING PROTEIN SECG-RELATED"/>
    <property type="match status" value="1"/>
</dbReference>
<dbReference type="PROSITE" id="PS50088">
    <property type="entry name" value="ANK_REPEAT"/>
    <property type="match status" value="2"/>
</dbReference>
<dbReference type="Pfam" id="PF12796">
    <property type="entry name" value="Ank_2"/>
    <property type="match status" value="2"/>
</dbReference>
<evidence type="ECO:0000313" key="5">
    <source>
        <dbReference type="Proteomes" id="UP001415857"/>
    </source>
</evidence>
<reference evidence="4 5" key="1">
    <citation type="journal article" date="2024" name="Plant J.">
        <title>Genome sequences and population genomics reveal climatic adaptation and genomic divergence between two closely related sweetgum species.</title>
        <authorList>
            <person name="Xu W.Q."/>
            <person name="Ren C.Q."/>
            <person name="Zhang X.Y."/>
            <person name="Comes H.P."/>
            <person name="Liu X.H."/>
            <person name="Li Y.G."/>
            <person name="Kettle C.J."/>
            <person name="Jalonen R."/>
            <person name="Gaisberger H."/>
            <person name="Ma Y.Z."/>
            <person name="Qiu Y.X."/>
        </authorList>
    </citation>
    <scope>NUCLEOTIDE SEQUENCE [LARGE SCALE GENOMIC DNA]</scope>
    <source>
        <strain evidence="4">Hangzhou</strain>
    </source>
</reference>
<evidence type="ECO:0000256" key="2">
    <source>
        <dbReference type="ARBA" id="ARBA00023043"/>
    </source>
</evidence>
<dbReference type="AlphaFoldDB" id="A0AAP0RDF8"/>
<keyword evidence="1" id="KW-0677">Repeat</keyword>